<dbReference type="RefSeq" id="WP_284825719.1">
    <property type="nucleotide sequence ID" value="NZ_CP126969.1"/>
</dbReference>
<accession>A0ABY8VF72</accession>
<evidence type="ECO:0000313" key="2">
    <source>
        <dbReference type="Proteomes" id="UP001225598"/>
    </source>
</evidence>
<proteinExistence type="predicted"/>
<dbReference type="PANTHER" id="PTHR43600:SF1">
    <property type="entry name" value="COENZYME F420 HYDROGENASE SUBUNIT ALPHA"/>
    <property type="match status" value="1"/>
</dbReference>
<organism evidence="1 2">
    <name type="scientific">Corynebacterium breve</name>
    <dbReference type="NCBI Taxonomy" id="3049799"/>
    <lineage>
        <taxon>Bacteria</taxon>
        <taxon>Bacillati</taxon>
        <taxon>Actinomycetota</taxon>
        <taxon>Actinomycetes</taxon>
        <taxon>Mycobacteriales</taxon>
        <taxon>Corynebacteriaceae</taxon>
        <taxon>Corynebacterium</taxon>
    </lineage>
</organism>
<keyword evidence="2" id="KW-1185">Reference proteome</keyword>
<dbReference type="SUPFAM" id="SSF56762">
    <property type="entry name" value="HydB/Nqo4-like"/>
    <property type="match status" value="1"/>
</dbReference>
<reference evidence="1 2" key="1">
    <citation type="submission" date="2023-05" db="EMBL/GenBank/DDBJ databases">
        <title>Corynebacterium suedekumii sp. nov. and Corynebacterium breve sp. nov. isolated from raw cow's milk.</title>
        <authorList>
            <person name="Baer M.K."/>
            <person name="Mehl L."/>
            <person name="Hellmuth R."/>
            <person name="Marke G."/>
            <person name="Lipski A."/>
        </authorList>
    </citation>
    <scope>NUCLEOTIDE SEQUENCE [LARGE SCALE GENOMIC DNA]</scope>
    <source>
        <strain evidence="1 2">R4</strain>
    </source>
</reference>
<gene>
    <name evidence="1" type="ORF">QP027_02440</name>
</gene>
<dbReference type="EMBL" id="CP126969">
    <property type="protein sequence ID" value="WIM68280.1"/>
    <property type="molecule type" value="Genomic_DNA"/>
</dbReference>
<name>A0ABY8VF72_9CORY</name>
<dbReference type="Pfam" id="PF00374">
    <property type="entry name" value="NiFeSe_Hases"/>
    <property type="match status" value="1"/>
</dbReference>
<dbReference type="InterPro" id="IPR001501">
    <property type="entry name" value="Ni-dep_hyd_lsu"/>
</dbReference>
<dbReference type="Proteomes" id="UP001225598">
    <property type="component" value="Chromosome"/>
</dbReference>
<sequence length="366" mass="39504">MARIKLPIDAVVDPLAVSVIVEGDAARFDVAGVPRVDPHLVGRPAHTVPTLVTRLCGLCPVTHHLAGMRALDHLVDQPVDDTARAVRALLHHGSVFDVMGPRLAPTHALELKRFGKAVLSAAGCPGHFPDVAVPGGVRAAADPDLVATLVDELPRIQTIVDKLQGDPWQPPTTPLDVWVSNGDKWDPLGDFLQAEELIPISEIPQRIRETRPGEINPHPQIIVDGTWHDYRVGPASRHPEMSPAQAQIATLHDSLYALRTLLDDPALTTPVTAPDLPLRDGTGVGVVDGPRGLLIHEYEVRESIVTRARILSPTAQNEPWLAEMLTHVIAHGGDARAVEEPIRAADPCLPCTNAPRGMMNVTIKEK</sequence>
<evidence type="ECO:0000313" key="1">
    <source>
        <dbReference type="EMBL" id="WIM68280.1"/>
    </source>
</evidence>
<protein>
    <submittedName>
        <fullName evidence="1">Nickel-dependent hydrogenase large subunit</fullName>
    </submittedName>
</protein>
<dbReference type="PANTHER" id="PTHR43600">
    <property type="entry name" value="COENZYME F420 HYDROGENASE, SUBUNIT ALPHA"/>
    <property type="match status" value="1"/>
</dbReference>
<dbReference type="Gene3D" id="1.10.645.10">
    <property type="entry name" value="Cytochrome-c3 Hydrogenase, chain B"/>
    <property type="match status" value="1"/>
</dbReference>
<dbReference type="InterPro" id="IPR029014">
    <property type="entry name" value="NiFe-Hase_large"/>
</dbReference>